<dbReference type="CDD" id="cd00715">
    <property type="entry name" value="GPATase_N"/>
    <property type="match status" value="1"/>
</dbReference>
<evidence type="ECO:0000259" key="12">
    <source>
        <dbReference type="PROSITE" id="PS51278"/>
    </source>
</evidence>
<dbReference type="InterPro" id="IPR017932">
    <property type="entry name" value="GATase_2_dom"/>
</dbReference>
<dbReference type="Proteomes" id="UP000287502">
    <property type="component" value="Chromosome"/>
</dbReference>
<feature type="domain" description="Glutamine amidotransferase type-2" evidence="12">
    <location>
        <begin position="10"/>
        <end position="228"/>
    </location>
</feature>
<evidence type="ECO:0000256" key="1">
    <source>
        <dbReference type="ARBA" id="ARBA00005209"/>
    </source>
</evidence>
<dbReference type="OrthoDB" id="9801213at2"/>
<dbReference type="Pfam" id="PF13522">
    <property type="entry name" value="GATase_6"/>
    <property type="match status" value="1"/>
</dbReference>
<dbReference type="GO" id="GO:0051539">
    <property type="term" value="F:4 iron, 4 sulfur cluster binding"/>
    <property type="evidence" value="ECO:0007669"/>
    <property type="project" value="UniProtKB-KW"/>
</dbReference>
<keyword evidence="7 10" id="KW-0479">Metal-binding</keyword>
<evidence type="ECO:0000256" key="9">
    <source>
        <dbReference type="PIRSR" id="PIRSR000485-1"/>
    </source>
</evidence>
<feature type="binding site" evidence="7 10">
    <location>
        <position position="291"/>
    </location>
    <ligand>
        <name>Mg(2+)</name>
        <dbReference type="ChEBI" id="CHEBI:18420"/>
    </ligand>
</feature>
<dbReference type="PIRSF" id="PIRSF000485">
    <property type="entry name" value="Amd_phspho_trans"/>
    <property type="match status" value="1"/>
</dbReference>
<evidence type="ECO:0000256" key="10">
    <source>
        <dbReference type="PIRSR" id="PIRSR000485-2"/>
    </source>
</evidence>
<name>A0A410K0N3_9BACT</name>
<dbReference type="GO" id="GO:0000287">
    <property type="term" value="F:magnesium ion binding"/>
    <property type="evidence" value="ECO:0007669"/>
    <property type="project" value="UniProtKB-UniRule"/>
</dbReference>
<accession>A0A410K0N3</accession>
<comment type="similarity">
    <text evidence="2 7 8">In the C-terminal section; belongs to the purine/pyrimidine phosphoribosyltransferase family.</text>
</comment>
<feature type="binding site" evidence="7 11">
    <location>
        <position position="442"/>
    </location>
    <ligand>
        <name>[4Fe-4S] cluster</name>
        <dbReference type="ChEBI" id="CHEBI:49883"/>
    </ligand>
</feature>
<dbReference type="KEGG" id="gtl:EP073_11120"/>
<keyword evidence="7" id="KW-0004">4Fe-4S</keyword>
<evidence type="ECO:0000256" key="8">
    <source>
        <dbReference type="PIRNR" id="PIRNR000485"/>
    </source>
</evidence>
<dbReference type="NCBIfam" id="TIGR01134">
    <property type="entry name" value="purF"/>
    <property type="match status" value="1"/>
</dbReference>
<dbReference type="GO" id="GO:0009113">
    <property type="term" value="P:purine nucleobase biosynthetic process"/>
    <property type="evidence" value="ECO:0007669"/>
    <property type="project" value="UniProtKB-UniRule"/>
</dbReference>
<keyword evidence="7 11" id="KW-0408">Iron</keyword>
<dbReference type="CDD" id="cd06223">
    <property type="entry name" value="PRTases_typeI"/>
    <property type="match status" value="1"/>
</dbReference>
<keyword evidence="5 7" id="KW-0658">Purine biosynthesis</keyword>
<dbReference type="UniPathway" id="UPA00074">
    <property type="reaction ID" value="UER00124"/>
</dbReference>
<evidence type="ECO:0000256" key="7">
    <source>
        <dbReference type="HAMAP-Rule" id="MF_01931"/>
    </source>
</evidence>
<dbReference type="AlphaFoldDB" id="A0A410K0N3"/>
<dbReference type="HAMAP" id="MF_01931">
    <property type="entry name" value="PurF"/>
    <property type="match status" value="1"/>
</dbReference>
<evidence type="ECO:0000256" key="5">
    <source>
        <dbReference type="ARBA" id="ARBA00022755"/>
    </source>
</evidence>
<dbReference type="SUPFAM" id="SSF53271">
    <property type="entry name" value="PRTase-like"/>
    <property type="match status" value="1"/>
</dbReference>
<dbReference type="GO" id="GO:0006189">
    <property type="term" value="P:'de novo' IMP biosynthetic process"/>
    <property type="evidence" value="ECO:0007669"/>
    <property type="project" value="UniProtKB-UniRule"/>
</dbReference>
<proteinExistence type="inferred from homology"/>
<evidence type="ECO:0000313" key="14">
    <source>
        <dbReference type="Proteomes" id="UP000287502"/>
    </source>
</evidence>
<feature type="binding site" evidence="7 11">
    <location>
        <position position="390"/>
    </location>
    <ligand>
        <name>[4Fe-4S] cluster</name>
        <dbReference type="ChEBI" id="CHEBI:49883"/>
    </ligand>
</feature>
<keyword evidence="7 11" id="KW-0411">Iron-sulfur</keyword>
<comment type="cofactor">
    <cofactor evidence="7 11">
        <name>[4Fe-4S] cluster</name>
        <dbReference type="ChEBI" id="CHEBI:49883"/>
    </cofactor>
    <text evidence="7 11">Binds 1 [4Fe-4S] cluster per subunit.</text>
</comment>
<dbReference type="Pfam" id="PF00156">
    <property type="entry name" value="Pribosyltran"/>
    <property type="match status" value="1"/>
</dbReference>
<sequence>MILDKFHEECGVAGVFGCKEAANLVYLSLYSLQHRGQEGAGIAVSDRDKIRYEKGQGLVADIFSADKIDALEGDMAIGHNRYSTAGESHIRNIQPFCVEINAGPVAIAHNGNIVNADEVKRQLVKNGAIFNSSSDSEVIVHLIAKSGIDNLIESIIASLRKLQGAYSLLLMTKDMLIGVRDPLGVRPLILGKLVNGYILVSETVALDLIGAEFIREIEPGEMVIISDKGIESLHPFDKKTPKPCIFEHIYFARPDSMIFGENVYDVRKRMGRMLAIQQPAEADIVVPVPDSGIIATMGYSEQSGIPLEMGLIRNHYVGRTFIEPSQSIRHFGVKIKLNPVKSVIKGKKVIVVDDSIVRGTTSRKIVKMLREAGAREIHFRVCSPPTKFPCFYGIDTPTRKELIASSHNVEEIRKFITADTLGYLDINCLEECAGGGEFCKACFNGDYPMMSLDGGGDNPKSGC</sequence>
<dbReference type="EC" id="2.4.2.14" evidence="7"/>
<feature type="binding site" evidence="7 11">
    <location>
        <position position="439"/>
    </location>
    <ligand>
        <name>[4Fe-4S] cluster</name>
        <dbReference type="ChEBI" id="CHEBI:49883"/>
    </ligand>
</feature>
<feature type="binding site" evidence="7 10">
    <location>
        <position position="353"/>
    </location>
    <ligand>
        <name>Mg(2+)</name>
        <dbReference type="ChEBI" id="CHEBI:18420"/>
    </ligand>
</feature>
<dbReference type="SUPFAM" id="SSF56235">
    <property type="entry name" value="N-terminal nucleophile aminohydrolases (Ntn hydrolases)"/>
    <property type="match status" value="1"/>
</dbReference>
<keyword evidence="7 10" id="KW-0460">Magnesium</keyword>
<evidence type="ECO:0000313" key="13">
    <source>
        <dbReference type="EMBL" id="QAR33933.1"/>
    </source>
</evidence>
<dbReference type="Gene3D" id="3.60.20.10">
    <property type="entry name" value="Glutamine Phosphoribosylpyrophosphate, subunit 1, domain 1"/>
    <property type="match status" value="1"/>
</dbReference>
<dbReference type="PROSITE" id="PS51278">
    <property type="entry name" value="GATASE_TYPE_2"/>
    <property type="match status" value="1"/>
</dbReference>
<dbReference type="EMBL" id="CP035108">
    <property type="protein sequence ID" value="QAR33933.1"/>
    <property type="molecule type" value="Genomic_DNA"/>
</dbReference>
<keyword evidence="14" id="KW-1185">Reference proteome</keyword>
<comment type="pathway">
    <text evidence="1 7 8">Purine metabolism; IMP biosynthesis via de novo pathway; N(1)-(5-phospho-D-ribosyl)glycinamide from 5-phospho-alpha-D-ribose 1-diphosphate: step 1/2.</text>
</comment>
<comment type="function">
    <text evidence="7">Catalyzes the formation of phosphoribosylamine from phosphoribosylpyrophosphate (PRPP) and glutamine.</text>
</comment>
<comment type="catalytic activity">
    <reaction evidence="7 8">
        <text>5-phospho-beta-D-ribosylamine + L-glutamate + diphosphate = 5-phospho-alpha-D-ribose 1-diphosphate + L-glutamine + H2O</text>
        <dbReference type="Rhea" id="RHEA:14905"/>
        <dbReference type="ChEBI" id="CHEBI:15377"/>
        <dbReference type="ChEBI" id="CHEBI:29985"/>
        <dbReference type="ChEBI" id="CHEBI:33019"/>
        <dbReference type="ChEBI" id="CHEBI:58017"/>
        <dbReference type="ChEBI" id="CHEBI:58359"/>
        <dbReference type="ChEBI" id="CHEBI:58681"/>
        <dbReference type="EC" id="2.4.2.14"/>
    </reaction>
</comment>
<dbReference type="InterPro" id="IPR029055">
    <property type="entry name" value="Ntn_hydrolases_N"/>
</dbReference>
<evidence type="ECO:0000256" key="2">
    <source>
        <dbReference type="ARBA" id="ARBA00010138"/>
    </source>
</evidence>
<keyword evidence="4 7" id="KW-0808">Transferase</keyword>
<evidence type="ECO:0000256" key="3">
    <source>
        <dbReference type="ARBA" id="ARBA00022676"/>
    </source>
</evidence>
<dbReference type="RefSeq" id="WP_128467218.1">
    <property type="nucleotide sequence ID" value="NZ_CP035108.1"/>
</dbReference>
<dbReference type="InterPro" id="IPR035584">
    <property type="entry name" value="PurF_N"/>
</dbReference>
<feature type="binding site" evidence="7 11">
    <location>
        <position position="244"/>
    </location>
    <ligand>
        <name>[4Fe-4S] cluster</name>
        <dbReference type="ChEBI" id="CHEBI:49883"/>
    </ligand>
</feature>
<organism evidence="13 14">
    <name type="scientific">Geovibrio thiophilus</name>
    <dbReference type="NCBI Taxonomy" id="139438"/>
    <lineage>
        <taxon>Bacteria</taxon>
        <taxon>Pseudomonadati</taxon>
        <taxon>Deferribacterota</taxon>
        <taxon>Deferribacteres</taxon>
        <taxon>Deferribacterales</taxon>
        <taxon>Geovibrionaceae</taxon>
        <taxon>Geovibrio</taxon>
    </lineage>
</organism>
<keyword evidence="3 7" id="KW-0328">Glycosyltransferase</keyword>
<dbReference type="InterPro" id="IPR005854">
    <property type="entry name" value="PurF"/>
</dbReference>
<dbReference type="Gene3D" id="3.40.50.2020">
    <property type="match status" value="1"/>
</dbReference>
<comment type="cofactor">
    <cofactor evidence="7 10">
        <name>Mg(2+)</name>
        <dbReference type="ChEBI" id="CHEBI:18420"/>
    </cofactor>
    <text evidence="7 10">Binds 1 Mg(2+) ion per subunit.</text>
</comment>
<reference evidence="13 14" key="1">
    <citation type="submission" date="2019-01" db="EMBL/GenBank/DDBJ databases">
        <title>Geovibrio thiophilus DSM 11263, complete genome.</title>
        <authorList>
            <person name="Spring S."/>
            <person name="Bunk B."/>
            <person name="Sproer C."/>
        </authorList>
    </citation>
    <scope>NUCLEOTIDE SEQUENCE [LARGE SCALE GENOMIC DNA]</scope>
    <source>
        <strain evidence="13 14">DSM 11263</strain>
    </source>
</reference>
<dbReference type="InterPro" id="IPR000836">
    <property type="entry name" value="PRTase_dom"/>
</dbReference>
<feature type="active site" description="Nucleophile" evidence="7 9">
    <location>
        <position position="10"/>
    </location>
</feature>
<protein>
    <recommendedName>
        <fullName evidence="7">Amidophosphoribosyltransferase</fullName>
        <shortName evidence="7">ATase</shortName>
        <ecNumber evidence="7">2.4.2.14</ecNumber>
    </recommendedName>
    <alternativeName>
        <fullName evidence="7">Glutamine phosphoribosylpyrophosphate amidotransferase</fullName>
        <shortName evidence="7">GPATase</shortName>
    </alternativeName>
</protein>
<evidence type="ECO:0000256" key="6">
    <source>
        <dbReference type="ARBA" id="ARBA00022962"/>
    </source>
</evidence>
<evidence type="ECO:0000256" key="4">
    <source>
        <dbReference type="ARBA" id="ARBA00022679"/>
    </source>
</evidence>
<gene>
    <name evidence="7" type="primary">purF</name>
    <name evidence="13" type="ORF">EP073_11120</name>
</gene>
<dbReference type="InterPro" id="IPR029057">
    <property type="entry name" value="PRTase-like"/>
</dbReference>
<keyword evidence="6 7" id="KW-0315">Glutamine amidotransferase</keyword>
<feature type="binding site" evidence="7 10">
    <location>
        <position position="354"/>
    </location>
    <ligand>
        <name>Mg(2+)</name>
        <dbReference type="ChEBI" id="CHEBI:18420"/>
    </ligand>
</feature>
<dbReference type="GO" id="GO:0004044">
    <property type="term" value="F:amidophosphoribosyltransferase activity"/>
    <property type="evidence" value="ECO:0007669"/>
    <property type="project" value="UniProtKB-UniRule"/>
</dbReference>
<dbReference type="PANTHER" id="PTHR11907">
    <property type="entry name" value="AMIDOPHOSPHORIBOSYLTRANSFERASE"/>
    <property type="match status" value="1"/>
</dbReference>
<evidence type="ECO:0000256" key="11">
    <source>
        <dbReference type="PIRSR" id="PIRSR000485-3"/>
    </source>
</evidence>